<evidence type="ECO:0000313" key="6">
    <source>
        <dbReference type="EMBL" id="MUU79408.1"/>
    </source>
</evidence>
<keyword evidence="4" id="KW-0812">Transmembrane</keyword>
<feature type="transmembrane region" description="Helical" evidence="4">
    <location>
        <begin position="106"/>
        <end position="126"/>
    </location>
</feature>
<feature type="transmembrane region" description="Helical" evidence="4">
    <location>
        <begin position="61"/>
        <end position="85"/>
    </location>
</feature>
<dbReference type="SUPFAM" id="SSF46689">
    <property type="entry name" value="Homeodomain-like"/>
    <property type="match status" value="1"/>
</dbReference>
<feature type="transmembrane region" description="Helical" evidence="4">
    <location>
        <begin position="210"/>
        <end position="229"/>
    </location>
</feature>
<evidence type="ECO:0000256" key="3">
    <source>
        <dbReference type="ARBA" id="ARBA00023163"/>
    </source>
</evidence>
<dbReference type="EMBL" id="WOWS01000005">
    <property type="protein sequence ID" value="MUU79408.1"/>
    <property type="molecule type" value="Genomic_DNA"/>
</dbReference>
<feature type="transmembrane region" description="Helical" evidence="4">
    <location>
        <begin position="184"/>
        <end position="204"/>
    </location>
</feature>
<comment type="caution">
    <text evidence="6">The sequence shown here is derived from an EMBL/GenBank/DDBJ whole genome shotgun (WGS) entry which is preliminary data.</text>
</comment>
<dbReference type="Proteomes" id="UP000478208">
    <property type="component" value="Unassembled WGS sequence"/>
</dbReference>
<protein>
    <submittedName>
        <fullName evidence="6">Helix-turn-helix domain-containing protein</fullName>
    </submittedName>
</protein>
<evidence type="ECO:0000313" key="7">
    <source>
        <dbReference type="Proteomes" id="UP000478208"/>
    </source>
</evidence>
<dbReference type="PROSITE" id="PS01124">
    <property type="entry name" value="HTH_ARAC_FAMILY_2"/>
    <property type="match status" value="1"/>
</dbReference>
<dbReference type="PANTHER" id="PTHR43280:SF29">
    <property type="entry name" value="ARAC-FAMILY TRANSCRIPTIONAL REGULATOR"/>
    <property type="match status" value="1"/>
</dbReference>
<dbReference type="PROSITE" id="PS00041">
    <property type="entry name" value="HTH_ARAC_FAMILY_1"/>
    <property type="match status" value="1"/>
</dbReference>
<feature type="transmembrane region" description="Helical" evidence="4">
    <location>
        <begin position="6"/>
        <end position="27"/>
    </location>
</feature>
<keyword evidence="7" id="KW-1185">Reference proteome</keyword>
<dbReference type="GO" id="GO:0003700">
    <property type="term" value="F:DNA-binding transcription factor activity"/>
    <property type="evidence" value="ECO:0007669"/>
    <property type="project" value="InterPro"/>
</dbReference>
<accession>A0A6L6UAZ4</accession>
<keyword evidence="4" id="KW-0472">Membrane</keyword>
<dbReference type="InterPro" id="IPR018062">
    <property type="entry name" value="HTH_AraC-typ_CS"/>
</dbReference>
<keyword evidence="3" id="KW-0804">Transcription</keyword>
<evidence type="ECO:0000256" key="1">
    <source>
        <dbReference type="ARBA" id="ARBA00023015"/>
    </source>
</evidence>
<feature type="transmembrane region" description="Helical" evidence="4">
    <location>
        <begin position="132"/>
        <end position="153"/>
    </location>
</feature>
<name>A0A6L6UAZ4_9FLAO</name>
<evidence type="ECO:0000256" key="2">
    <source>
        <dbReference type="ARBA" id="ARBA00023125"/>
    </source>
</evidence>
<feature type="domain" description="HTH araC/xylS-type" evidence="5">
    <location>
        <begin position="284"/>
        <end position="392"/>
    </location>
</feature>
<dbReference type="Pfam" id="PF12833">
    <property type="entry name" value="HTH_18"/>
    <property type="match status" value="1"/>
</dbReference>
<dbReference type="InterPro" id="IPR009057">
    <property type="entry name" value="Homeodomain-like_sf"/>
</dbReference>
<keyword evidence="1" id="KW-0805">Transcription regulation</keyword>
<dbReference type="AlphaFoldDB" id="A0A6L6UAZ4"/>
<proteinExistence type="predicted"/>
<dbReference type="InterPro" id="IPR018060">
    <property type="entry name" value="HTH_AraC"/>
</dbReference>
<feature type="transmembrane region" description="Helical" evidence="4">
    <location>
        <begin position="36"/>
        <end position="55"/>
    </location>
</feature>
<gene>
    <name evidence="6" type="ORF">GN138_13210</name>
</gene>
<keyword evidence="4" id="KW-1133">Transmembrane helix</keyword>
<dbReference type="SMART" id="SM00342">
    <property type="entry name" value="HTH_ARAC"/>
    <property type="match status" value="1"/>
</dbReference>
<organism evidence="6 7">
    <name type="scientific">Winogradskyella endarachnes</name>
    <dbReference type="NCBI Taxonomy" id="2681965"/>
    <lineage>
        <taxon>Bacteria</taxon>
        <taxon>Pseudomonadati</taxon>
        <taxon>Bacteroidota</taxon>
        <taxon>Flavobacteriia</taxon>
        <taxon>Flavobacteriales</taxon>
        <taxon>Flavobacteriaceae</taxon>
        <taxon>Winogradskyella</taxon>
    </lineage>
</organism>
<keyword evidence="2" id="KW-0238">DNA-binding</keyword>
<evidence type="ECO:0000259" key="5">
    <source>
        <dbReference type="PROSITE" id="PS01124"/>
    </source>
</evidence>
<dbReference type="PANTHER" id="PTHR43280">
    <property type="entry name" value="ARAC-FAMILY TRANSCRIPTIONAL REGULATOR"/>
    <property type="match status" value="1"/>
</dbReference>
<dbReference type="Gene3D" id="1.10.10.60">
    <property type="entry name" value="Homeodomain-like"/>
    <property type="match status" value="2"/>
</dbReference>
<dbReference type="GO" id="GO:0043565">
    <property type="term" value="F:sequence-specific DNA binding"/>
    <property type="evidence" value="ECO:0007669"/>
    <property type="project" value="InterPro"/>
</dbReference>
<sequence>MDRWEMFIDFFLIAGMSFLAFLILVLIKSKVHFSKTILNIFFINAFFFLLYYYSYLHKIRITGGIAILFGHGVGYLLGPSFLYLVKSLVFSKEKILRPYLKSLIPFTIVFVLCNIPLCIAMTTDYLDSYHKVYITLEIPFNILENFFIIYYIFKTLQFLNRLRISIQENYANLSSQNLQWYKHFIIGFLIIVIIDSLLSVYELFFTVDLWNIGTIIAFMLFFLYLYLGYKGLYQSQILIPSFLLDQLDETKSTLNESNLVTDQNTQKEKTIVRQLDSLKPQEIEKLKRKLEYLLKEDKVYLNEDLNLTQLSEYMNISNKKLSELLNHYLNTSFYDLINDYRINTIKERLENGDAEKFTIISIAYDAGFKSKASFYRIFKQKEGISPSCYNKKFQQVS</sequence>
<evidence type="ECO:0000256" key="4">
    <source>
        <dbReference type="SAM" id="Phobius"/>
    </source>
</evidence>
<reference evidence="6 7" key="1">
    <citation type="submission" date="2019-12" db="EMBL/GenBank/DDBJ databases">
        <authorList>
            <person name="Li J."/>
        </authorList>
    </citation>
    <scope>NUCLEOTIDE SEQUENCE [LARGE SCALE GENOMIC DNA]</scope>
    <source>
        <strain evidence="6 7">HL2-2</strain>
    </source>
</reference>